<dbReference type="Gene3D" id="1.50.10.100">
    <property type="entry name" value="Chondroitin AC/alginate lyase"/>
    <property type="match status" value="1"/>
</dbReference>
<dbReference type="Gene3D" id="2.70.98.70">
    <property type="match status" value="1"/>
</dbReference>
<accession>A0A918DFB7</accession>
<dbReference type="InterPro" id="IPR008929">
    <property type="entry name" value="Chondroitin_lyas"/>
</dbReference>
<organism evidence="1 2">
    <name type="scientific">Bowmanella pacifica</name>
    <dbReference type="NCBI Taxonomy" id="502051"/>
    <lineage>
        <taxon>Bacteria</taxon>
        <taxon>Pseudomonadati</taxon>
        <taxon>Pseudomonadota</taxon>
        <taxon>Gammaproteobacteria</taxon>
        <taxon>Alteromonadales</taxon>
        <taxon>Alteromonadaceae</taxon>
        <taxon>Bowmanella</taxon>
    </lineage>
</organism>
<sequence length="494" mass="55576">MIEEKLKNSLQQCLDVLDASSASLWHGRFSLGAEAFIVAASLYDEGALLERAFYHFKQSVLALALTEGWPGGFNYWVQNRGLTFYLAVNTYLQSGDDKEFKAQLQQLALRNGLWHIYMTRPDGRVQASGDEGSRTDLKEESKKVLDLIARITQDPAIATFADYIQHQHGRDSYYRTDHWLIPFTFDPGLDHLPADKGLAVFDGWLPNQAIFGRHYLNQIILRTGWKSDDSYVLINGGQQFSHHQHADAGHFTYMFEGEPVAVDGAVYDSILSDFRLNYGIRSNAKNLLNVSFADTDYQPSSQFKTNQQDGSQHLSMPHGSAIRSVEHWLQETRRSNKYKRAEIQHYTTNETAQVILDLTPAYLSGGTTGNIIREFTFSNNGRLQITDSVKQTGGILLSHLNLPGLERNTCVDSDQAEQIPLSDNLRLTINTQGIPACDTSFAAQFFDILEKQLSRQQELAKGKAWSDGPFHVLTGAVQTNQGKARVVYDFQPLE</sequence>
<dbReference type="EMBL" id="BMLS01000001">
    <property type="protein sequence ID" value="GGO63752.1"/>
    <property type="molecule type" value="Genomic_DNA"/>
</dbReference>
<comment type="caution">
    <text evidence="1">The sequence shown here is derived from an EMBL/GenBank/DDBJ whole genome shotgun (WGS) entry which is preliminary data.</text>
</comment>
<name>A0A918DFB7_9ALTE</name>
<dbReference type="Proteomes" id="UP000606935">
    <property type="component" value="Unassembled WGS sequence"/>
</dbReference>
<reference evidence="1" key="2">
    <citation type="submission" date="2020-09" db="EMBL/GenBank/DDBJ databases">
        <authorList>
            <person name="Sun Q."/>
            <person name="Zhou Y."/>
        </authorList>
    </citation>
    <scope>NUCLEOTIDE SEQUENCE</scope>
    <source>
        <strain evidence="1">CGMCC 1.7086</strain>
    </source>
</reference>
<reference evidence="1" key="1">
    <citation type="journal article" date="2014" name="Int. J. Syst. Evol. Microbiol.">
        <title>Complete genome sequence of Corynebacterium casei LMG S-19264T (=DSM 44701T), isolated from a smear-ripened cheese.</title>
        <authorList>
            <consortium name="US DOE Joint Genome Institute (JGI-PGF)"/>
            <person name="Walter F."/>
            <person name="Albersmeier A."/>
            <person name="Kalinowski J."/>
            <person name="Ruckert C."/>
        </authorList>
    </citation>
    <scope>NUCLEOTIDE SEQUENCE</scope>
    <source>
        <strain evidence="1">CGMCC 1.7086</strain>
    </source>
</reference>
<evidence type="ECO:0000313" key="2">
    <source>
        <dbReference type="Proteomes" id="UP000606935"/>
    </source>
</evidence>
<protein>
    <recommendedName>
        <fullName evidence="3">Heparinase II/III-like protein</fullName>
    </recommendedName>
</protein>
<proteinExistence type="predicted"/>
<evidence type="ECO:0000313" key="1">
    <source>
        <dbReference type="EMBL" id="GGO63752.1"/>
    </source>
</evidence>
<evidence type="ECO:0008006" key="3">
    <source>
        <dbReference type="Google" id="ProtNLM"/>
    </source>
</evidence>
<gene>
    <name evidence="1" type="ORF">GCM10010982_01520</name>
</gene>
<keyword evidence="2" id="KW-1185">Reference proteome</keyword>
<dbReference type="AlphaFoldDB" id="A0A918DFB7"/>